<dbReference type="Pfam" id="PF16016">
    <property type="entry name" value="VASt"/>
    <property type="match status" value="1"/>
</dbReference>
<feature type="domain" description="VASt" evidence="7">
    <location>
        <begin position="428"/>
        <end position="600"/>
    </location>
</feature>
<dbReference type="GO" id="GO:0005789">
    <property type="term" value="C:endoplasmic reticulum membrane"/>
    <property type="evidence" value="ECO:0007669"/>
    <property type="project" value="UniProtKB-ARBA"/>
</dbReference>
<dbReference type="EMBL" id="JABDTM020014565">
    <property type="protein sequence ID" value="KAH0819441.1"/>
    <property type="molecule type" value="Genomic_DNA"/>
</dbReference>
<evidence type="ECO:0000313" key="9">
    <source>
        <dbReference type="Proteomes" id="UP000719412"/>
    </source>
</evidence>
<evidence type="ECO:0000256" key="2">
    <source>
        <dbReference type="ARBA" id="ARBA00022692"/>
    </source>
</evidence>
<dbReference type="InterPro" id="IPR051482">
    <property type="entry name" value="Cholesterol_transport"/>
</dbReference>
<dbReference type="PANTHER" id="PTHR23319">
    <property type="entry name" value="GRAM DOMAIN CONTAINING 1B, ISOFORM E"/>
    <property type="match status" value="1"/>
</dbReference>
<dbReference type="InterPro" id="IPR031968">
    <property type="entry name" value="VASt"/>
</dbReference>
<reference evidence="8" key="2">
    <citation type="submission" date="2021-08" db="EMBL/GenBank/DDBJ databases">
        <authorList>
            <person name="Eriksson T."/>
        </authorList>
    </citation>
    <scope>NUCLEOTIDE SEQUENCE</scope>
    <source>
        <strain evidence="8">Stoneville</strain>
        <tissue evidence="8">Whole head</tissue>
    </source>
</reference>
<dbReference type="Gene3D" id="2.30.29.30">
    <property type="entry name" value="Pleckstrin-homology domain (PH domain)/Phosphotyrosine-binding domain (PTB)"/>
    <property type="match status" value="1"/>
</dbReference>
<dbReference type="GO" id="GO:0120015">
    <property type="term" value="F:sterol transfer activity"/>
    <property type="evidence" value="ECO:0007669"/>
    <property type="project" value="TreeGrafter"/>
</dbReference>
<evidence type="ECO:0000256" key="6">
    <source>
        <dbReference type="SAM" id="Phobius"/>
    </source>
</evidence>
<feature type="compositionally biased region" description="Basic and acidic residues" evidence="5">
    <location>
        <begin position="77"/>
        <end position="86"/>
    </location>
</feature>
<protein>
    <recommendedName>
        <fullName evidence="7">VASt domain-containing protein</fullName>
    </recommendedName>
</protein>
<dbReference type="PANTHER" id="PTHR23319:SF4">
    <property type="entry name" value="GRAM DOMAIN CONTAINING 1B, ISOFORM E"/>
    <property type="match status" value="1"/>
</dbReference>
<dbReference type="InterPro" id="IPR011993">
    <property type="entry name" value="PH-like_dom_sf"/>
</dbReference>
<keyword evidence="3 6" id="KW-1133">Transmembrane helix</keyword>
<comment type="subcellular location">
    <subcellularLocation>
        <location evidence="1">Membrane</location>
        <topology evidence="1">Single-pass membrane protein</topology>
    </subcellularLocation>
</comment>
<dbReference type="Pfam" id="PF02893">
    <property type="entry name" value="GRAM"/>
    <property type="match status" value="1"/>
</dbReference>
<dbReference type="CDD" id="cd13220">
    <property type="entry name" value="PH-GRAM_GRAMDC"/>
    <property type="match status" value="1"/>
</dbReference>
<reference evidence="8" key="1">
    <citation type="journal article" date="2020" name="J Insects Food Feed">
        <title>The yellow mealworm (Tenebrio molitor) genome: a resource for the emerging insects as food and feed industry.</title>
        <authorList>
            <person name="Eriksson T."/>
            <person name="Andere A."/>
            <person name="Kelstrup H."/>
            <person name="Emery V."/>
            <person name="Picard C."/>
        </authorList>
    </citation>
    <scope>NUCLEOTIDE SEQUENCE</scope>
    <source>
        <strain evidence="8">Stoneville</strain>
        <tissue evidence="8">Whole head</tissue>
    </source>
</reference>
<comment type="caution">
    <text evidence="8">The sequence shown here is derived from an EMBL/GenBank/DDBJ whole genome shotgun (WGS) entry which is preliminary data.</text>
</comment>
<organism evidence="8 9">
    <name type="scientific">Tenebrio molitor</name>
    <name type="common">Yellow mealworm beetle</name>
    <dbReference type="NCBI Taxonomy" id="7067"/>
    <lineage>
        <taxon>Eukaryota</taxon>
        <taxon>Metazoa</taxon>
        <taxon>Ecdysozoa</taxon>
        <taxon>Arthropoda</taxon>
        <taxon>Hexapoda</taxon>
        <taxon>Insecta</taxon>
        <taxon>Pterygota</taxon>
        <taxon>Neoptera</taxon>
        <taxon>Endopterygota</taxon>
        <taxon>Coleoptera</taxon>
        <taxon>Polyphaga</taxon>
        <taxon>Cucujiformia</taxon>
        <taxon>Tenebrionidae</taxon>
        <taxon>Tenebrio</taxon>
    </lineage>
</organism>
<evidence type="ECO:0000256" key="3">
    <source>
        <dbReference type="ARBA" id="ARBA00022989"/>
    </source>
</evidence>
<dbReference type="Proteomes" id="UP000719412">
    <property type="component" value="Unassembled WGS sequence"/>
</dbReference>
<dbReference type="AlphaFoldDB" id="A0A8J6LNM0"/>
<sequence>MVRKLSKSSSAELPLIDNHKYIHEGPHEEGFLVNMKMTLSSPNSTTNEKLSTPTENKQVSPNTSPRSSPRPSPRPQNKREHPKTDTHLTVNYKEPPPINKHDGSPSSQEGSVSSRVSNIEISPPSDINKPESSSSSNKDRKEARGKKKSSWFNSFYPTYKSRSGDFKRIFKEVPDDERLVVDYSCALQKEILVQGRLYVTLNYLCFYANIFGWETNVTLKWKDVASITKEKTARVIPNAVLICTRTEKYFFTSFVARDKTYLMLFRVWQNALMDQPMTPQEMWQWVHQCYGDELGLTSDDEDYVAPGTEEDKLSARLSIESFSEQECGSAVESALENMIADEKLLDEESALLKPVNRRRTSASHIPTDFSDTTESDGEKQIKTKSPLFLSWEKSFPYIHPSTPDSDDTVPVLQSAKCDTNVQCTSNHEGRQVMNEVVPIHIDQLFTLLFTSSKFYLDFHASRKTTDLTQTPWTHNASDNTKSRVVNLTVALNQTMGPKTAQVTESQVMLPCSKAGCLYSIDVDTVNAGIPYADSFNIVVHHCLQKISETESSYQVFAQVIYKKSVWGLVKGMIEKTCWSGLEDFYSSLSKALHVEGEENVGDVKRKSRRKRRIHSMPRAGVEDPRPIIGAASRMKISSGGIFSSDVATTIVFTVLILLVILNVMLYFKLWSLEESPPYTLLDLHILKDPPKSHDEWIKLLQQQETLHSVEIQKWQRILKTAIQLLKQVCLFFIAHGVFHADIYRLKSL</sequence>
<dbReference type="GO" id="GO:0005886">
    <property type="term" value="C:plasma membrane"/>
    <property type="evidence" value="ECO:0007669"/>
    <property type="project" value="TreeGrafter"/>
</dbReference>
<dbReference type="InterPro" id="IPR004182">
    <property type="entry name" value="GRAM"/>
</dbReference>
<feature type="compositionally biased region" description="Polar residues" evidence="5">
    <location>
        <begin position="37"/>
        <end position="63"/>
    </location>
</feature>
<evidence type="ECO:0000259" key="7">
    <source>
        <dbReference type="PROSITE" id="PS51778"/>
    </source>
</evidence>
<keyword evidence="2 6" id="KW-0812">Transmembrane</keyword>
<dbReference type="GO" id="GO:0032366">
    <property type="term" value="P:intracellular sterol transport"/>
    <property type="evidence" value="ECO:0007669"/>
    <property type="project" value="TreeGrafter"/>
</dbReference>
<evidence type="ECO:0000256" key="1">
    <source>
        <dbReference type="ARBA" id="ARBA00004167"/>
    </source>
</evidence>
<feature type="transmembrane region" description="Helical" evidence="6">
    <location>
        <begin position="646"/>
        <end position="667"/>
    </location>
</feature>
<keyword evidence="4 6" id="KW-0472">Membrane</keyword>
<feature type="compositionally biased region" description="Low complexity" evidence="5">
    <location>
        <begin position="104"/>
        <end position="117"/>
    </location>
</feature>
<keyword evidence="9" id="KW-1185">Reference proteome</keyword>
<evidence type="ECO:0000313" key="8">
    <source>
        <dbReference type="EMBL" id="KAH0819441.1"/>
    </source>
</evidence>
<name>A0A8J6LNM0_TENMO</name>
<accession>A0A8J6LNM0</accession>
<dbReference type="SMART" id="SM00568">
    <property type="entry name" value="GRAM"/>
    <property type="match status" value="1"/>
</dbReference>
<dbReference type="GO" id="GO:0032934">
    <property type="term" value="F:sterol binding"/>
    <property type="evidence" value="ECO:0007669"/>
    <property type="project" value="TreeGrafter"/>
</dbReference>
<dbReference type="GO" id="GO:0140268">
    <property type="term" value="C:endoplasmic reticulum-plasma membrane contact site"/>
    <property type="evidence" value="ECO:0007669"/>
    <property type="project" value="TreeGrafter"/>
</dbReference>
<feature type="region of interest" description="Disordered" evidence="5">
    <location>
        <begin position="33"/>
        <end position="145"/>
    </location>
</feature>
<evidence type="ECO:0000256" key="5">
    <source>
        <dbReference type="SAM" id="MobiDB-lite"/>
    </source>
</evidence>
<gene>
    <name evidence="8" type="ORF">GEV33_003351</name>
</gene>
<evidence type="ECO:0000256" key="4">
    <source>
        <dbReference type="ARBA" id="ARBA00023136"/>
    </source>
</evidence>
<dbReference type="FunFam" id="2.30.29.30:FF:000008">
    <property type="entry name" value="GRAM domain containing 1B"/>
    <property type="match status" value="1"/>
</dbReference>
<proteinExistence type="predicted"/>
<dbReference type="PROSITE" id="PS51778">
    <property type="entry name" value="VAST"/>
    <property type="match status" value="1"/>
</dbReference>